<keyword evidence="1" id="KW-0812">Transmembrane</keyword>
<feature type="transmembrane region" description="Helical" evidence="1">
    <location>
        <begin position="77"/>
        <end position="96"/>
    </location>
</feature>
<evidence type="ECO:0000313" key="2">
    <source>
        <dbReference type="EMBL" id="KAF8667490.1"/>
    </source>
</evidence>
<comment type="caution">
    <text evidence="2">The sequence shown here is derived from an EMBL/GenBank/DDBJ whole genome shotgun (WGS) entry which is preliminary data.</text>
</comment>
<feature type="transmembrane region" description="Helical" evidence="1">
    <location>
        <begin position="12"/>
        <end position="32"/>
    </location>
</feature>
<reference evidence="2" key="1">
    <citation type="submission" date="2020-07" db="EMBL/GenBank/DDBJ databases">
        <title>Genome sequence and genetic diversity analysis of an under-domesticated orphan crop, white fonio (Digitaria exilis).</title>
        <authorList>
            <person name="Bennetzen J.L."/>
            <person name="Chen S."/>
            <person name="Ma X."/>
            <person name="Wang X."/>
            <person name="Yssel A.E.J."/>
            <person name="Chaluvadi S.R."/>
            <person name="Johnson M."/>
            <person name="Gangashetty P."/>
            <person name="Hamidou F."/>
            <person name="Sanogo M.D."/>
            <person name="Zwaenepoel A."/>
            <person name="Wallace J."/>
            <person name="Van De Peer Y."/>
            <person name="Van Deynze A."/>
        </authorList>
    </citation>
    <scope>NUCLEOTIDE SEQUENCE</scope>
    <source>
        <tissue evidence="2">Leaves</tissue>
    </source>
</reference>
<keyword evidence="3" id="KW-1185">Reference proteome</keyword>
<sequence>MSEASHDASKLPAALISLGVALSAAALSLAIFQAPGGILLHGCLIAIATLGLIEASFGYWVVPHDLKGWQAFAKTMLWFSILPLVLVIALGGSVFLK</sequence>
<accession>A0A835AN51</accession>
<dbReference type="Pfam" id="PF12442">
    <property type="entry name" value="DUF3681"/>
    <property type="match status" value="1"/>
</dbReference>
<proteinExistence type="predicted"/>
<evidence type="ECO:0000256" key="1">
    <source>
        <dbReference type="SAM" id="Phobius"/>
    </source>
</evidence>
<dbReference type="PANTHER" id="PTHR33530:SF12">
    <property type="entry name" value="MAJOR FACILITATOR SUPERFAMILY (MFS) PROFILE DOMAIN-CONTAINING PROTEIN"/>
    <property type="match status" value="1"/>
</dbReference>
<dbReference type="AlphaFoldDB" id="A0A835AN51"/>
<dbReference type="Proteomes" id="UP000636709">
    <property type="component" value="Unassembled WGS sequence"/>
</dbReference>
<dbReference type="PANTHER" id="PTHR33530">
    <property type="entry name" value="OS01G0147100 PROTEIN"/>
    <property type="match status" value="1"/>
</dbReference>
<keyword evidence="1" id="KW-0472">Membrane</keyword>
<dbReference type="OrthoDB" id="691733at2759"/>
<gene>
    <name evidence="2" type="ORF">HU200_052682</name>
</gene>
<evidence type="ECO:0000313" key="3">
    <source>
        <dbReference type="Proteomes" id="UP000636709"/>
    </source>
</evidence>
<dbReference type="EMBL" id="JACEFO010002299">
    <property type="protein sequence ID" value="KAF8667490.1"/>
    <property type="molecule type" value="Genomic_DNA"/>
</dbReference>
<protein>
    <submittedName>
        <fullName evidence="2">Uncharacterized protein</fullName>
    </submittedName>
</protein>
<dbReference type="InterPro" id="IPR022149">
    <property type="entry name" value="DUF3681"/>
</dbReference>
<organism evidence="2 3">
    <name type="scientific">Digitaria exilis</name>
    <dbReference type="NCBI Taxonomy" id="1010633"/>
    <lineage>
        <taxon>Eukaryota</taxon>
        <taxon>Viridiplantae</taxon>
        <taxon>Streptophyta</taxon>
        <taxon>Embryophyta</taxon>
        <taxon>Tracheophyta</taxon>
        <taxon>Spermatophyta</taxon>
        <taxon>Magnoliopsida</taxon>
        <taxon>Liliopsida</taxon>
        <taxon>Poales</taxon>
        <taxon>Poaceae</taxon>
        <taxon>PACMAD clade</taxon>
        <taxon>Panicoideae</taxon>
        <taxon>Panicodae</taxon>
        <taxon>Paniceae</taxon>
        <taxon>Anthephorinae</taxon>
        <taxon>Digitaria</taxon>
    </lineage>
</organism>
<keyword evidence="1" id="KW-1133">Transmembrane helix</keyword>
<name>A0A835AN51_9POAL</name>
<feature type="transmembrane region" description="Helical" evidence="1">
    <location>
        <begin position="39"/>
        <end position="62"/>
    </location>
</feature>